<dbReference type="EMBL" id="CP002353">
    <property type="protein sequence ID" value="ADV61779.1"/>
    <property type="molecule type" value="Genomic_DNA"/>
</dbReference>
<dbReference type="Pfam" id="PF02518">
    <property type="entry name" value="HATPase_c"/>
    <property type="match status" value="1"/>
</dbReference>
<sequence>MTPPRWTIQTKLVLGLALVLTMIVILLGGAIQGLRTFSTSHAMLVDQLRELGAAGRLLEQIVRLDSRETTTPEGRSALTATVNRSREALEGYHRLLIENRAKGNRFDDGMDELIVAFKIDENLTALLAELKPDAVVEPVMPGTRSYRERLNAEAKARRALRGETGKTDQPGARSPGGDEEEDEERNPSPEERLERLERAAMQLPGHLYRDFYNILEQSRRDHAASTVIVWTSAVLVLFLLLALAYLVHRWVLYPVRLLHRGVRRVGRGAFDFRILLQTGDEMQSLAEAFNDMTARIRATYDDLERQVQERSRQLIRSERLAGVGFLAAGVAHEINNPLASIAFCAEALERRLISPNRPPSSSGGEEGDAVRDYLRMIQEEAFRCKRITEKLLDFSRTSELRRAPTELNALVTDVVEMVRHLGKYRGKSIEVKSTEAVYALADAQEIKQVALNLVVNALDSVDPGGWLVITLRYAEGMAEMEFVDNGKGMTPEVLENIFEPFFTTRPVGKGTGLGLSITHRIISQHDGLIFAESDGPDRGARFVVRLPVAPGVFDADSDSRIRAIAGPSDEGPDPSRGKVFHAA</sequence>
<feature type="region of interest" description="Disordered" evidence="10">
    <location>
        <begin position="156"/>
        <end position="191"/>
    </location>
</feature>
<dbReference type="AlphaFoldDB" id="E8R5N0"/>
<dbReference type="InterPro" id="IPR005467">
    <property type="entry name" value="His_kinase_dom"/>
</dbReference>
<dbReference type="RefSeq" id="WP_013564068.1">
    <property type="nucleotide sequence ID" value="NC_014962.1"/>
</dbReference>
<dbReference type="PANTHER" id="PTHR43065:SF46">
    <property type="entry name" value="C4-DICARBOXYLATE TRANSPORT SENSOR PROTEIN DCTB"/>
    <property type="match status" value="1"/>
</dbReference>
<dbReference type="SMART" id="SM00304">
    <property type="entry name" value="HAMP"/>
    <property type="match status" value="1"/>
</dbReference>
<dbReference type="CDD" id="cd00082">
    <property type="entry name" value="HisKA"/>
    <property type="match status" value="1"/>
</dbReference>
<keyword evidence="8" id="KW-0067">ATP-binding</keyword>
<evidence type="ECO:0000259" key="12">
    <source>
        <dbReference type="PROSITE" id="PS50109"/>
    </source>
</evidence>
<dbReference type="GO" id="GO:0000155">
    <property type="term" value="F:phosphorelay sensor kinase activity"/>
    <property type="evidence" value="ECO:0007669"/>
    <property type="project" value="InterPro"/>
</dbReference>
<keyword evidence="9" id="KW-0902">Two-component regulatory system</keyword>
<evidence type="ECO:0000313" key="14">
    <source>
        <dbReference type="EMBL" id="ADV61779.1"/>
    </source>
</evidence>
<keyword evidence="4" id="KW-0597">Phosphoprotein</keyword>
<dbReference type="PRINTS" id="PR00344">
    <property type="entry name" value="BCTRLSENSOR"/>
</dbReference>
<evidence type="ECO:0000256" key="7">
    <source>
        <dbReference type="ARBA" id="ARBA00022777"/>
    </source>
</evidence>
<evidence type="ECO:0000256" key="5">
    <source>
        <dbReference type="ARBA" id="ARBA00022679"/>
    </source>
</evidence>
<dbReference type="Gene3D" id="1.10.287.130">
    <property type="match status" value="1"/>
</dbReference>
<dbReference type="SMART" id="SM00388">
    <property type="entry name" value="HisKA"/>
    <property type="match status" value="1"/>
</dbReference>
<accession>E8R5N0</accession>
<keyword evidence="11" id="KW-0472">Membrane</keyword>
<dbReference type="SUPFAM" id="SSF55874">
    <property type="entry name" value="ATPase domain of HSP90 chaperone/DNA topoisomerase II/histidine kinase"/>
    <property type="match status" value="1"/>
</dbReference>
<evidence type="ECO:0000256" key="9">
    <source>
        <dbReference type="ARBA" id="ARBA00023012"/>
    </source>
</evidence>
<dbReference type="PROSITE" id="PS50109">
    <property type="entry name" value="HIS_KIN"/>
    <property type="match status" value="1"/>
</dbReference>
<dbReference type="Gene3D" id="6.10.340.10">
    <property type="match status" value="1"/>
</dbReference>
<dbReference type="GO" id="GO:0005524">
    <property type="term" value="F:ATP binding"/>
    <property type="evidence" value="ECO:0007669"/>
    <property type="project" value="UniProtKB-KW"/>
</dbReference>
<feature type="domain" description="Histidine kinase" evidence="12">
    <location>
        <begin position="329"/>
        <end position="550"/>
    </location>
</feature>
<proteinExistence type="predicted"/>
<dbReference type="Pfam" id="PF00672">
    <property type="entry name" value="HAMP"/>
    <property type="match status" value="1"/>
</dbReference>
<evidence type="ECO:0000259" key="13">
    <source>
        <dbReference type="PROSITE" id="PS50885"/>
    </source>
</evidence>
<keyword evidence="7 14" id="KW-0418">Kinase</keyword>
<dbReference type="SMART" id="SM00387">
    <property type="entry name" value="HATPase_c"/>
    <property type="match status" value="1"/>
</dbReference>
<evidence type="ECO:0000256" key="3">
    <source>
        <dbReference type="ARBA" id="ARBA00012438"/>
    </source>
</evidence>
<dbReference type="CDD" id="cd06225">
    <property type="entry name" value="HAMP"/>
    <property type="match status" value="1"/>
</dbReference>
<keyword evidence="11" id="KW-1133">Transmembrane helix</keyword>
<reference key="1">
    <citation type="submission" date="2010-11" db="EMBL/GenBank/DDBJ databases">
        <title>The complete sequence of chromosome of Isophaera pallida ATCC 43644.</title>
        <authorList>
            <consortium name="US DOE Joint Genome Institute (JGI-PGF)"/>
            <person name="Lucas S."/>
            <person name="Copeland A."/>
            <person name="Lapidus A."/>
            <person name="Bruce D."/>
            <person name="Goodwin L."/>
            <person name="Pitluck S."/>
            <person name="Kyrpides N."/>
            <person name="Mavromatis K."/>
            <person name="Pagani I."/>
            <person name="Ivanova N."/>
            <person name="Saunders E."/>
            <person name="Brettin T."/>
            <person name="Detter J.C."/>
            <person name="Han C."/>
            <person name="Tapia R."/>
            <person name="Land M."/>
            <person name="Hauser L."/>
            <person name="Markowitz V."/>
            <person name="Cheng J.-F."/>
            <person name="Hugenholtz P."/>
            <person name="Woyke T."/>
            <person name="Wu D."/>
            <person name="Eisen J.A."/>
        </authorList>
    </citation>
    <scope>NUCLEOTIDE SEQUENCE</scope>
    <source>
        <strain>ATCC 43644</strain>
    </source>
</reference>
<reference evidence="14 15" key="2">
    <citation type="journal article" date="2011" name="Stand. Genomic Sci.">
        <title>Complete genome sequence of Isosphaera pallida type strain (IS1B).</title>
        <authorList>
            <consortium name="US DOE Joint Genome Institute (JGI-PGF)"/>
            <person name="Goker M."/>
            <person name="Cleland D."/>
            <person name="Saunders E."/>
            <person name="Lapidus A."/>
            <person name="Nolan M."/>
            <person name="Lucas S."/>
            <person name="Hammon N."/>
            <person name="Deshpande S."/>
            <person name="Cheng J.F."/>
            <person name="Tapia R."/>
            <person name="Han C."/>
            <person name="Goodwin L."/>
            <person name="Pitluck S."/>
            <person name="Liolios K."/>
            <person name="Pagani I."/>
            <person name="Ivanova N."/>
            <person name="Mavromatis K."/>
            <person name="Pati A."/>
            <person name="Chen A."/>
            <person name="Palaniappan K."/>
            <person name="Land M."/>
            <person name="Hauser L."/>
            <person name="Chang Y.J."/>
            <person name="Jeffries C.D."/>
            <person name="Detter J.C."/>
            <person name="Beck B."/>
            <person name="Woyke T."/>
            <person name="Bristow J."/>
            <person name="Eisen J.A."/>
            <person name="Markowitz V."/>
            <person name="Hugenholtz P."/>
            <person name="Kyrpides N.C."/>
            <person name="Klenk H.P."/>
        </authorList>
    </citation>
    <scope>NUCLEOTIDE SEQUENCE [LARGE SCALE GENOMIC DNA]</scope>
    <source>
        <strain evidence="15">ATCC 43644 / DSM 9630 / IS1B</strain>
    </source>
</reference>
<organism evidence="14 15">
    <name type="scientific">Isosphaera pallida (strain ATCC 43644 / DSM 9630 / IS1B)</name>
    <dbReference type="NCBI Taxonomy" id="575540"/>
    <lineage>
        <taxon>Bacteria</taxon>
        <taxon>Pseudomonadati</taxon>
        <taxon>Planctomycetota</taxon>
        <taxon>Planctomycetia</taxon>
        <taxon>Isosphaerales</taxon>
        <taxon>Isosphaeraceae</taxon>
        <taxon>Isosphaera</taxon>
    </lineage>
</organism>
<dbReference type="Proteomes" id="UP000008631">
    <property type="component" value="Chromosome"/>
</dbReference>
<keyword evidence="11" id="KW-0812">Transmembrane</keyword>
<dbReference type="GO" id="GO:0016020">
    <property type="term" value="C:membrane"/>
    <property type="evidence" value="ECO:0007669"/>
    <property type="project" value="UniProtKB-SubCell"/>
</dbReference>
<feature type="domain" description="HAMP" evidence="13">
    <location>
        <begin position="249"/>
        <end position="301"/>
    </location>
</feature>
<evidence type="ECO:0000256" key="2">
    <source>
        <dbReference type="ARBA" id="ARBA00004370"/>
    </source>
</evidence>
<protein>
    <recommendedName>
        <fullName evidence="3">histidine kinase</fullName>
        <ecNumber evidence="3">2.7.13.3</ecNumber>
    </recommendedName>
</protein>
<gene>
    <name evidence="14" type="ordered locus">Isop_1193</name>
</gene>
<dbReference type="InterPro" id="IPR003661">
    <property type="entry name" value="HisK_dim/P_dom"/>
</dbReference>
<dbReference type="InterPro" id="IPR036890">
    <property type="entry name" value="HATPase_C_sf"/>
</dbReference>
<dbReference type="Pfam" id="PF00512">
    <property type="entry name" value="HisKA"/>
    <property type="match status" value="1"/>
</dbReference>
<dbReference type="PANTHER" id="PTHR43065">
    <property type="entry name" value="SENSOR HISTIDINE KINASE"/>
    <property type="match status" value="1"/>
</dbReference>
<evidence type="ECO:0000313" key="15">
    <source>
        <dbReference type="Proteomes" id="UP000008631"/>
    </source>
</evidence>
<dbReference type="OrthoDB" id="226486at2"/>
<dbReference type="PROSITE" id="PS50885">
    <property type="entry name" value="HAMP"/>
    <property type="match status" value="1"/>
</dbReference>
<keyword evidence="15" id="KW-1185">Reference proteome</keyword>
<dbReference type="EC" id="2.7.13.3" evidence="3"/>
<feature type="region of interest" description="Disordered" evidence="10">
    <location>
        <begin position="564"/>
        <end position="583"/>
    </location>
</feature>
<keyword evidence="5" id="KW-0808">Transferase</keyword>
<name>E8R5N0_ISOPI</name>
<feature type="transmembrane region" description="Helical" evidence="11">
    <location>
        <begin position="12"/>
        <end position="31"/>
    </location>
</feature>
<evidence type="ECO:0000256" key="1">
    <source>
        <dbReference type="ARBA" id="ARBA00000085"/>
    </source>
</evidence>
<dbReference type="InterPro" id="IPR036097">
    <property type="entry name" value="HisK_dim/P_sf"/>
</dbReference>
<feature type="transmembrane region" description="Helical" evidence="11">
    <location>
        <begin position="227"/>
        <end position="247"/>
    </location>
</feature>
<dbReference type="InParanoid" id="E8R5N0"/>
<evidence type="ECO:0000256" key="10">
    <source>
        <dbReference type="SAM" id="MobiDB-lite"/>
    </source>
</evidence>
<dbReference type="Gene3D" id="3.30.565.10">
    <property type="entry name" value="Histidine kinase-like ATPase, C-terminal domain"/>
    <property type="match status" value="1"/>
</dbReference>
<dbReference type="eggNOG" id="COG4191">
    <property type="taxonomic scope" value="Bacteria"/>
</dbReference>
<comment type="catalytic activity">
    <reaction evidence="1">
        <text>ATP + protein L-histidine = ADP + protein N-phospho-L-histidine.</text>
        <dbReference type="EC" id="2.7.13.3"/>
    </reaction>
</comment>
<evidence type="ECO:0000256" key="8">
    <source>
        <dbReference type="ARBA" id="ARBA00022840"/>
    </source>
</evidence>
<dbReference type="SUPFAM" id="SSF158472">
    <property type="entry name" value="HAMP domain-like"/>
    <property type="match status" value="1"/>
</dbReference>
<evidence type="ECO:0000256" key="4">
    <source>
        <dbReference type="ARBA" id="ARBA00022553"/>
    </source>
</evidence>
<dbReference type="InterPro" id="IPR004358">
    <property type="entry name" value="Sig_transdc_His_kin-like_C"/>
</dbReference>
<evidence type="ECO:0000256" key="11">
    <source>
        <dbReference type="SAM" id="Phobius"/>
    </source>
</evidence>
<keyword evidence="6" id="KW-0547">Nucleotide-binding</keyword>
<dbReference type="InterPro" id="IPR003594">
    <property type="entry name" value="HATPase_dom"/>
</dbReference>
<dbReference type="KEGG" id="ipa:Isop_1193"/>
<evidence type="ECO:0000256" key="6">
    <source>
        <dbReference type="ARBA" id="ARBA00022741"/>
    </source>
</evidence>
<dbReference type="STRING" id="575540.Isop_1193"/>
<dbReference type="HOGENOM" id="CLU_026370_0_0_0"/>
<feature type="compositionally biased region" description="Basic and acidic residues" evidence="10">
    <location>
        <begin position="156"/>
        <end position="166"/>
    </location>
</feature>
<dbReference type="InterPro" id="IPR003660">
    <property type="entry name" value="HAMP_dom"/>
</dbReference>
<comment type="subcellular location">
    <subcellularLocation>
        <location evidence="2">Membrane</location>
    </subcellularLocation>
</comment>
<dbReference type="SUPFAM" id="SSF47384">
    <property type="entry name" value="Homodimeric domain of signal transducing histidine kinase"/>
    <property type="match status" value="1"/>
</dbReference>